<name>A0ABQ2NVQ2_9BACI</name>
<evidence type="ECO:0000256" key="3">
    <source>
        <dbReference type="ARBA" id="ARBA00023163"/>
    </source>
</evidence>
<dbReference type="SUPFAM" id="SSF52540">
    <property type="entry name" value="P-loop containing nucleoside triphosphate hydrolases"/>
    <property type="match status" value="1"/>
</dbReference>
<dbReference type="PANTHER" id="PTHR44688">
    <property type="entry name" value="DNA-BINDING TRANSCRIPTIONAL ACTIVATOR DEVR_DOSR"/>
    <property type="match status" value="1"/>
</dbReference>
<dbReference type="Pfam" id="PF25873">
    <property type="entry name" value="WHD_MalT"/>
    <property type="match status" value="1"/>
</dbReference>
<evidence type="ECO:0000313" key="5">
    <source>
        <dbReference type="EMBL" id="GGP11754.1"/>
    </source>
</evidence>
<gene>
    <name evidence="5" type="ORF">GCM10011346_25020</name>
</gene>
<evidence type="ECO:0000313" key="6">
    <source>
        <dbReference type="Proteomes" id="UP000641206"/>
    </source>
</evidence>
<organism evidence="5 6">
    <name type="scientific">Oceanobacillus neutriphilus</name>
    <dbReference type="NCBI Taxonomy" id="531815"/>
    <lineage>
        <taxon>Bacteria</taxon>
        <taxon>Bacillati</taxon>
        <taxon>Bacillota</taxon>
        <taxon>Bacilli</taxon>
        <taxon>Bacillales</taxon>
        <taxon>Bacillaceae</taxon>
        <taxon>Oceanobacillus</taxon>
    </lineage>
</organism>
<feature type="domain" description="HTH luxR-type" evidence="4">
    <location>
        <begin position="789"/>
        <end position="854"/>
    </location>
</feature>
<protein>
    <recommendedName>
        <fullName evidence="4">HTH luxR-type domain-containing protein</fullName>
    </recommendedName>
</protein>
<sequence length="856" mass="98267">MTIIATKLHIPRYRLPLVERVRLFHRLDEGVNYELTLIVASAGYGKTTLLSEWATMLGQPAAWVSLDQRDNDPARFWEHTIAALKLACPEFGEQAVLRNAIEDTAGDSLIAALINELHRISQTQIIIWDDFHLITDSLILKGVVYLIERLPAHTHLYIASRVPPALSLSKLRANNKLNGLEADDLRFNTEETTEFFRKSSDMQLSIQEAAAVQERTEGWATAMRLSAMSLPKQADSDVLIQKMTGMECDISDYFLEEVFSLQSETIQQFLMETSILNRMTGELCEAVTGMIKSELYLQYLEQNSLFLVPLDERREWYRYHHLFQAFLIRQLKYSEPLEWKELHIAAGKWLEEKGYADEAIEHYLMGKEYKSALFLLEEMASGKAIKEWTMLGVWLNIIPDAFLFDKPIMLLTKLAAQYLSGRTEAATKGYWKAVQKLEQDVHSLSSETSQILQAGLAFLTAFRTFLDRDFEFTVQYSKEYVEQHPPGDLFVGFGNDRVGYHPLWEIYVSDSSLKLAEQVVISLLDIWSETKHAHFVAHLHIDLGKLHYERNHLREAERHMRCAYDIGKSCDNRSLMIIAELWLTGIAAVQGEWDTANNKIQKLEKQIITEGSLHLSKRVILSQAILAKMQEDEKQVNQWLKTSGLSYMDEIPLSMTREYSLFVVILIERGQMEKAAALIERLFQIENKIGRQGNRIRLLISQSRMLSLQGEIAQSMDTLEEALALACPENYIRTFVDEGAPLGELLDQYIKIRQNQHRQPDKKVPLTYVKRLHRLIFPLGKEMNKSSLENSYKPSITVKEKSVLGLMDKGLSNKEIAEELNVSLSTVKTHINNIYSKLQVKNRLQALEIARAYELF</sequence>
<dbReference type="SMART" id="SM00421">
    <property type="entry name" value="HTH_LUXR"/>
    <property type="match status" value="1"/>
</dbReference>
<dbReference type="RefSeq" id="WP_188734759.1">
    <property type="nucleotide sequence ID" value="NZ_BMLW01000007.1"/>
</dbReference>
<dbReference type="SUPFAM" id="SSF48452">
    <property type="entry name" value="TPR-like"/>
    <property type="match status" value="1"/>
</dbReference>
<dbReference type="PANTHER" id="PTHR44688:SF16">
    <property type="entry name" value="DNA-BINDING TRANSCRIPTIONAL ACTIVATOR DEVR_DOSR"/>
    <property type="match status" value="1"/>
</dbReference>
<keyword evidence="3" id="KW-0804">Transcription</keyword>
<comment type="caution">
    <text evidence="5">The sequence shown here is derived from an EMBL/GenBank/DDBJ whole genome shotgun (WGS) entry which is preliminary data.</text>
</comment>
<dbReference type="Pfam" id="PF17874">
    <property type="entry name" value="TPR_MalT"/>
    <property type="match status" value="1"/>
</dbReference>
<dbReference type="CDD" id="cd06170">
    <property type="entry name" value="LuxR_C_like"/>
    <property type="match status" value="1"/>
</dbReference>
<keyword evidence="2" id="KW-0238">DNA-binding</keyword>
<dbReference type="EMBL" id="BMLW01000007">
    <property type="protein sequence ID" value="GGP11754.1"/>
    <property type="molecule type" value="Genomic_DNA"/>
</dbReference>
<evidence type="ECO:0000256" key="2">
    <source>
        <dbReference type="ARBA" id="ARBA00023125"/>
    </source>
</evidence>
<proteinExistence type="predicted"/>
<accession>A0ABQ2NVQ2</accession>
<dbReference type="PROSITE" id="PS00622">
    <property type="entry name" value="HTH_LUXR_1"/>
    <property type="match status" value="1"/>
</dbReference>
<evidence type="ECO:0000259" key="4">
    <source>
        <dbReference type="PROSITE" id="PS50043"/>
    </source>
</evidence>
<dbReference type="Gene3D" id="1.10.10.10">
    <property type="entry name" value="Winged helix-like DNA-binding domain superfamily/Winged helix DNA-binding domain"/>
    <property type="match status" value="1"/>
</dbReference>
<dbReference type="SUPFAM" id="SSF46894">
    <property type="entry name" value="C-terminal effector domain of the bipartite response regulators"/>
    <property type="match status" value="1"/>
</dbReference>
<dbReference type="PROSITE" id="PS50043">
    <property type="entry name" value="HTH_LUXR_2"/>
    <property type="match status" value="1"/>
</dbReference>
<dbReference type="InterPro" id="IPR059106">
    <property type="entry name" value="WHD_MalT"/>
</dbReference>
<dbReference type="InterPro" id="IPR027417">
    <property type="entry name" value="P-loop_NTPase"/>
</dbReference>
<dbReference type="Gene3D" id="1.25.40.10">
    <property type="entry name" value="Tetratricopeptide repeat domain"/>
    <property type="match status" value="1"/>
</dbReference>
<reference evidence="6" key="1">
    <citation type="journal article" date="2019" name="Int. J. Syst. Evol. Microbiol.">
        <title>The Global Catalogue of Microorganisms (GCM) 10K type strain sequencing project: providing services to taxonomists for standard genome sequencing and annotation.</title>
        <authorList>
            <consortium name="The Broad Institute Genomics Platform"/>
            <consortium name="The Broad Institute Genome Sequencing Center for Infectious Disease"/>
            <person name="Wu L."/>
            <person name="Ma J."/>
        </authorList>
    </citation>
    <scope>NUCLEOTIDE SEQUENCE [LARGE SCALE GENOMIC DNA]</scope>
    <source>
        <strain evidence="6">CGMCC 1.7693</strain>
    </source>
</reference>
<keyword evidence="6" id="KW-1185">Reference proteome</keyword>
<dbReference type="PRINTS" id="PR00038">
    <property type="entry name" value="HTHLUXR"/>
</dbReference>
<evidence type="ECO:0000256" key="1">
    <source>
        <dbReference type="ARBA" id="ARBA00023015"/>
    </source>
</evidence>
<keyword evidence="1" id="KW-0805">Transcription regulation</keyword>
<dbReference type="InterPro" id="IPR036388">
    <property type="entry name" value="WH-like_DNA-bd_sf"/>
</dbReference>
<dbReference type="Proteomes" id="UP000641206">
    <property type="component" value="Unassembled WGS sequence"/>
</dbReference>
<dbReference type="InterPro" id="IPR000792">
    <property type="entry name" value="Tscrpt_reg_LuxR_C"/>
</dbReference>
<dbReference type="InterPro" id="IPR011990">
    <property type="entry name" value="TPR-like_helical_dom_sf"/>
</dbReference>
<dbReference type="Pfam" id="PF00196">
    <property type="entry name" value="GerE"/>
    <property type="match status" value="1"/>
</dbReference>
<dbReference type="InterPro" id="IPR041617">
    <property type="entry name" value="TPR_MalT"/>
</dbReference>
<dbReference type="InterPro" id="IPR016032">
    <property type="entry name" value="Sig_transdc_resp-reg_C-effctor"/>
</dbReference>